<gene>
    <name evidence="1" type="ORF">BleG1_3078</name>
</gene>
<dbReference type="RefSeq" id="WP_038482752.1">
    <property type="nucleotide sequence ID" value="NZ_CP003923.1"/>
</dbReference>
<dbReference type="SUPFAM" id="SSF52218">
    <property type="entry name" value="Flavoproteins"/>
    <property type="match status" value="1"/>
</dbReference>
<proteinExistence type="predicted"/>
<dbReference type="Gene3D" id="3.40.50.360">
    <property type="match status" value="1"/>
</dbReference>
<dbReference type="PANTHER" id="PTHR37297:SF1">
    <property type="entry name" value="PROTEIN NRDI"/>
    <property type="match status" value="1"/>
</dbReference>
<dbReference type="NCBIfam" id="TIGR00333">
    <property type="entry name" value="nrdI"/>
    <property type="match status" value="1"/>
</dbReference>
<reference evidence="1 2" key="1">
    <citation type="journal article" date="2014" name="Gene">
        <title>A comparative genomic analysis of the alkalitolerant soil bacterium Bacillus lehensis G1.</title>
        <authorList>
            <person name="Noor Y.M."/>
            <person name="Samsulrizal N.H."/>
            <person name="Jema'on N.A."/>
            <person name="Low K.O."/>
            <person name="Ramli A.N."/>
            <person name="Alias N.I."/>
            <person name="Damis S.I."/>
            <person name="Fuzi S.F."/>
            <person name="Isa M.N."/>
            <person name="Murad A.M."/>
            <person name="Raih M.F."/>
            <person name="Bakar F.D."/>
            <person name="Najimudin N."/>
            <person name="Mahadi N.M."/>
            <person name="Illias R.M."/>
        </authorList>
    </citation>
    <scope>NUCLEOTIDE SEQUENCE [LARGE SCALE GENOMIC DNA]</scope>
    <source>
        <strain evidence="1 2">G1</strain>
    </source>
</reference>
<dbReference type="PANTHER" id="PTHR37297">
    <property type="entry name" value="PROTEIN NRDI"/>
    <property type="match status" value="1"/>
</dbReference>
<keyword evidence="2" id="KW-1185">Reference proteome</keyword>
<dbReference type="Pfam" id="PF07972">
    <property type="entry name" value="Flavodoxin_NdrI"/>
    <property type="match status" value="1"/>
</dbReference>
<dbReference type="PIRSF" id="PIRSF005087">
    <property type="entry name" value="NrdI"/>
    <property type="match status" value="1"/>
</dbReference>
<dbReference type="GO" id="GO:0010181">
    <property type="term" value="F:FMN binding"/>
    <property type="evidence" value="ECO:0007669"/>
    <property type="project" value="InterPro"/>
</dbReference>
<evidence type="ECO:0000313" key="1">
    <source>
        <dbReference type="EMBL" id="AIC95642.1"/>
    </source>
</evidence>
<name>A0A060LZQ9_9BACI</name>
<dbReference type="PATRIC" id="fig|1246626.3.peg.3071"/>
<dbReference type="eggNOG" id="COG1780">
    <property type="taxonomic scope" value="Bacteria"/>
</dbReference>
<organism evidence="1 2">
    <name type="scientific">Shouchella lehensis G1</name>
    <dbReference type="NCBI Taxonomy" id="1246626"/>
    <lineage>
        <taxon>Bacteria</taxon>
        <taxon>Bacillati</taxon>
        <taxon>Bacillota</taxon>
        <taxon>Bacilli</taxon>
        <taxon>Bacillales</taxon>
        <taxon>Bacillaceae</taxon>
        <taxon>Shouchella</taxon>
    </lineage>
</organism>
<protein>
    <submittedName>
        <fullName evidence="1">Ribonucleotide reductase stimulatory protein</fullName>
    </submittedName>
</protein>
<sequence>MKILFDSRTGNVKRFTEKLPFECEQITESSCVDEPYVLLTYTTGFGDLSPRTRQFLESNHRWLVAVAASGNRIWGDRFARSADLIATMYHVPILHKFELSGTATDVAHFIQEVHSIDNTNAKLSTKVGSA</sequence>
<dbReference type="InterPro" id="IPR029039">
    <property type="entry name" value="Flavoprotein-like_sf"/>
</dbReference>
<evidence type="ECO:0000313" key="2">
    <source>
        <dbReference type="Proteomes" id="UP000027142"/>
    </source>
</evidence>
<dbReference type="EMBL" id="CP003923">
    <property type="protein sequence ID" value="AIC95642.1"/>
    <property type="molecule type" value="Genomic_DNA"/>
</dbReference>
<dbReference type="InterPro" id="IPR004465">
    <property type="entry name" value="RNR_NrdI"/>
</dbReference>
<dbReference type="AlphaFoldDB" id="A0A060LZQ9"/>
<dbReference type="Proteomes" id="UP000027142">
    <property type="component" value="Chromosome"/>
</dbReference>
<dbReference type="KEGG" id="ble:BleG1_3078"/>
<accession>A0A060LZQ9</accession>
<dbReference type="HOGENOM" id="CLU_114845_3_0_9"/>
<dbReference type="OrthoDB" id="350535at2"/>
<dbReference type="STRING" id="1246626.BleG1_3078"/>